<keyword evidence="2" id="KW-1185">Reference proteome</keyword>
<dbReference type="AlphaFoldDB" id="A0A364JU31"/>
<name>A0A364JU31_9HYPH</name>
<dbReference type="OrthoDB" id="8447045at2"/>
<comment type="caution">
    <text evidence="1">The sequence shown here is derived from an EMBL/GenBank/DDBJ whole genome shotgun (WGS) entry which is preliminary data.</text>
</comment>
<organism evidence="1 2">
    <name type="scientific">Falsochrobactrum ovis</name>
    <dbReference type="NCBI Taxonomy" id="1293442"/>
    <lineage>
        <taxon>Bacteria</taxon>
        <taxon>Pseudomonadati</taxon>
        <taxon>Pseudomonadota</taxon>
        <taxon>Alphaproteobacteria</taxon>
        <taxon>Hyphomicrobiales</taxon>
        <taxon>Brucellaceae</taxon>
        <taxon>Falsochrobactrum</taxon>
    </lineage>
</organism>
<dbReference type="EMBL" id="QLMK01000010">
    <property type="protein sequence ID" value="RAK27304.1"/>
    <property type="molecule type" value="Genomic_DNA"/>
</dbReference>
<reference evidence="1 2" key="1">
    <citation type="submission" date="2018-06" db="EMBL/GenBank/DDBJ databases">
        <title>Genomic Encyclopedia of Type Strains, Phase IV (KMG-IV): sequencing the most valuable type-strain genomes for metagenomic binning, comparative biology and taxonomic classification.</title>
        <authorList>
            <person name="Goeker M."/>
        </authorList>
    </citation>
    <scope>NUCLEOTIDE SEQUENCE [LARGE SCALE GENOMIC DNA]</scope>
    <source>
        <strain evidence="1 2">DSM 26720</strain>
    </source>
</reference>
<evidence type="ECO:0000313" key="2">
    <source>
        <dbReference type="Proteomes" id="UP000249453"/>
    </source>
</evidence>
<protein>
    <submittedName>
        <fullName evidence="1">Uncharacterized protein</fullName>
    </submittedName>
</protein>
<dbReference type="Proteomes" id="UP000249453">
    <property type="component" value="Unassembled WGS sequence"/>
</dbReference>
<dbReference type="RefSeq" id="WP_146612728.1">
    <property type="nucleotide sequence ID" value="NZ_JBHEEY010000006.1"/>
</dbReference>
<proteinExistence type="predicted"/>
<evidence type="ECO:0000313" key="1">
    <source>
        <dbReference type="EMBL" id="RAK27304.1"/>
    </source>
</evidence>
<sequence length="123" mass="13412">MYKDKNIFESWGERADHGVKVDKNFTCYAFLLTPFTKEDQGDLASKYGSVLVSARSAADARVVASQAETCARSGEVAIGDKDLTTNSHSAFRNEKLYGVFQLSAEPVDAPRGVIVLERGGFNT</sequence>
<gene>
    <name evidence="1" type="ORF">C7374_11023</name>
</gene>
<accession>A0A364JU31</accession>